<dbReference type="Proteomes" id="UP000177594">
    <property type="component" value="Unassembled WGS sequence"/>
</dbReference>
<gene>
    <name evidence="1" type="ORF">A2817_00520</name>
</gene>
<name>A0A1F8EJ64_9BACT</name>
<organism evidence="1 2">
    <name type="scientific">Candidatus Yanofskybacteria bacterium RIFCSPHIGHO2_01_FULL_39_8b</name>
    <dbReference type="NCBI Taxonomy" id="1802659"/>
    <lineage>
        <taxon>Bacteria</taxon>
        <taxon>Candidatus Yanofskyibacteriota</taxon>
    </lineage>
</organism>
<dbReference type="EMBL" id="MGIZ01000004">
    <property type="protein sequence ID" value="OGN00056.1"/>
    <property type="molecule type" value="Genomic_DNA"/>
</dbReference>
<comment type="caution">
    <text evidence="1">The sequence shown here is derived from an EMBL/GenBank/DDBJ whole genome shotgun (WGS) entry which is preliminary data.</text>
</comment>
<sequence length="95" mass="11051">MFKDIGNLFEKRNKIIDKSQNKSNQIKNIVKDFLKERFRGSLKGYSFDISYNSQENYLIVTAENKILANELVLELVSLNDLLRAKNISLSKVLIR</sequence>
<accession>A0A1F8EJ64</accession>
<evidence type="ECO:0000313" key="2">
    <source>
        <dbReference type="Proteomes" id="UP000177594"/>
    </source>
</evidence>
<protein>
    <recommendedName>
        <fullName evidence="3">DUF721 domain-containing protein</fullName>
    </recommendedName>
</protein>
<dbReference type="AlphaFoldDB" id="A0A1F8EJ64"/>
<evidence type="ECO:0000313" key="1">
    <source>
        <dbReference type="EMBL" id="OGN00056.1"/>
    </source>
</evidence>
<evidence type="ECO:0008006" key="3">
    <source>
        <dbReference type="Google" id="ProtNLM"/>
    </source>
</evidence>
<reference evidence="1 2" key="1">
    <citation type="journal article" date="2016" name="Nat. Commun.">
        <title>Thousands of microbial genomes shed light on interconnected biogeochemical processes in an aquifer system.</title>
        <authorList>
            <person name="Anantharaman K."/>
            <person name="Brown C.T."/>
            <person name="Hug L.A."/>
            <person name="Sharon I."/>
            <person name="Castelle C.J."/>
            <person name="Probst A.J."/>
            <person name="Thomas B.C."/>
            <person name="Singh A."/>
            <person name="Wilkins M.J."/>
            <person name="Karaoz U."/>
            <person name="Brodie E.L."/>
            <person name="Williams K.H."/>
            <person name="Hubbard S.S."/>
            <person name="Banfield J.F."/>
        </authorList>
    </citation>
    <scope>NUCLEOTIDE SEQUENCE [LARGE SCALE GENOMIC DNA]</scope>
</reference>
<proteinExistence type="predicted"/>